<protein>
    <submittedName>
        <fullName evidence="2">DUF58 domain-containing protein</fullName>
    </submittedName>
</protein>
<comment type="caution">
    <text evidence="2">The sequence shown here is derived from an EMBL/GenBank/DDBJ whole genome shotgun (WGS) entry which is preliminary data.</text>
</comment>
<proteinExistence type="predicted"/>
<evidence type="ECO:0000259" key="1">
    <source>
        <dbReference type="Pfam" id="PF01882"/>
    </source>
</evidence>
<dbReference type="InterPro" id="IPR002881">
    <property type="entry name" value="DUF58"/>
</dbReference>
<accession>A0A5C6RYA5</accession>
<dbReference type="RefSeq" id="WP_147097441.1">
    <property type="nucleotide sequence ID" value="NZ_VOOS01000001.1"/>
</dbReference>
<keyword evidence="3" id="KW-1185">Reference proteome</keyword>
<dbReference type="Gene3D" id="3.40.50.410">
    <property type="entry name" value="von Willebrand factor, type A domain"/>
    <property type="match status" value="1"/>
</dbReference>
<organism evidence="2 3">
    <name type="scientific">Vicingus serpentipes</name>
    <dbReference type="NCBI Taxonomy" id="1926625"/>
    <lineage>
        <taxon>Bacteria</taxon>
        <taxon>Pseudomonadati</taxon>
        <taxon>Bacteroidota</taxon>
        <taxon>Flavobacteriia</taxon>
        <taxon>Flavobacteriales</taxon>
        <taxon>Vicingaceae</taxon>
        <taxon>Vicingus</taxon>
    </lineage>
</organism>
<dbReference type="OrthoDB" id="9776116at2"/>
<dbReference type="EMBL" id="VOOS01000001">
    <property type="protein sequence ID" value="TXB66630.1"/>
    <property type="molecule type" value="Genomic_DNA"/>
</dbReference>
<dbReference type="Pfam" id="PF01882">
    <property type="entry name" value="DUF58"/>
    <property type="match status" value="1"/>
</dbReference>
<evidence type="ECO:0000313" key="3">
    <source>
        <dbReference type="Proteomes" id="UP000321721"/>
    </source>
</evidence>
<evidence type="ECO:0000313" key="2">
    <source>
        <dbReference type="EMBL" id="TXB66630.1"/>
    </source>
</evidence>
<dbReference type="AlphaFoldDB" id="A0A5C6RYA5"/>
<dbReference type="PANTHER" id="PTHR33608:SF7">
    <property type="entry name" value="DUF58 DOMAIN-CONTAINING PROTEIN"/>
    <property type="match status" value="1"/>
</dbReference>
<gene>
    <name evidence="2" type="ORF">FRY74_00155</name>
</gene>
<feature type="domain" description="DUF58" evidence="1">
    <location>
        <begin position="45"/>
        <end position="266"/>
    </location>
</feature>
<dbReference type="PANTHER" id="PTHR33608">
    <property type="entry name" value="BLL2464 PROTEIN"/>
    <property type="match status" value="1"/>
</dbReference>
<sequence>MSFKIDIQQIQQLENLDLIAKQVVEGFITGLHKSPFHGFSVEFAEHRLYNTGESTKHVDWKLFGRTDKLFVKRYEEETNLRCQIIIDSSSSMYFPEKSLNKLQFSIYAAASLMNLLKKQRDAFGLSIFSEEIDLHTPAKSSTVHYNFLINELEKLINQPNINKGTSAIKSLHIIAESVHKRSLIVLFSDMMESSSDLDEIFAALQHLKHRKHEVILFHTIDKDKELDFNFENRPYQFIDMETGEEIKLHPNEVKSNYVEQVNRQNKELKLKCGQYGIDFVEVDIENGFHSVLLSYLIKRKKMK</sequence>
<dbReference type="SUPFAM" id="SSF53300">
    <property type="entry name" value="vWA-like"/>
    <property type="match status" value="1"/>
</dbReference>
<dbReference type="InterPro" id="IPR036465">
    <property type="entry name" value="vWFA_dom_sf"/>
</dbReference>
<reference evidence="2 3" key="1">
    <citation type="submission" date="2019-08" db="EMBL/GenBank/DDBJ databases">
        <title>Genome of Vicingus serpentipes NCIMB 15042.</title>
        <authorList>
            <person name="Bowman J.P."/>
        </authorList>
    </citation>
    <scope>NUCLEOTIDE SEQUENCE [LARGE SCALE GENOMIC DNA]</scope>
    <source>
        <strain evidence="2 3">NCIMB 15042</strain>
    </source>
</reference>
<dbReference type="Proteomes" id="UP000321721">
    <property type="component" value="Unassembled WGS sequence"/>
</dbReference>
<name>A0A5C6RYA5_9FLAO</name>